<dbReference type="Gene3D" id="3.30.1520.10">
    <property type="entry name" value="Phox-like domain"/>
    <property type="match status" value="1"/>
</dbReference>
<dbReference type="CDD" id="cd06093">
    <property type="entry name" value="PX_domain"/>
    <property type="match status" value="1"/>
</dbReference>
<evidence type="ECO:0000313" key="2">
    <source>
        <dbReference type="EMBL" id="OMJ72071.1"/>
    </source>
</evidence>
<comment type="caution">
    <text evidence="2">The sequence shown here is derived from an EMBL/GenBank/DDBJ whole genome shotgun (WGS) entry which is preliminary data.</text>
</comment>
<dbReference type="PROSITE" id="PS50195">
    <property type="entry name" value="PX"/>
    <property type="match status" value="1"/>
</dbReference>
<reference evidence="2 3" key="1">
    <citation type="submission" date="2016-11" db="EMBL/GenBank/DDBJ databases">
        <title>The macronuclear genome of Stentor coeruleus: a giant cell with tiny introns.</title>
        <authorList>
            <person name="Slabodnick M."/>
            <person name="Ruby J.G."/>
            <person name="Reiff S.B."/>
            <person name="Swart E.C."/>
            <person name="Gosai S."/>
            <person name="Prabakaran S."/>
            <person name="Witkowska E."/>
            <person name="Larue G.E."/>
            <person name="Fisher S."/>
            <person name="Freeman R.M."/>
            <person name="Gunawardena J."/>
            <person name="Chu W."/>
            <person name="Stover N.A."/>
            <person name="Gregory B.D."/>
            <person name="Nowacki M."/>
            <person name="Derisi J."/>
            <person name="Roy S.W."/>
            <person name="Marshall W.F."/>
            <person name="Sood P."/>
        </authorList>
    </citation>
    <scope>NUCLEOTIDE SEQUENCE [LARGE SCALE GENOMIC DNA]</scope>
    <source>
        <strain evidence="2">WM001</strain>
    </source>
</reference>
<evidence type="ECO:0000313" key="3">
    <source>
        <dbReference type="Proteomes" id="UP000187209"/>
    </source>
</evidence>
<protein>
    <recommendedName>
        <fullName evidence="1">PX domain-containing protein</fullName>
    </recommendedName>
</protein>
<sequence>MDSAPEIYVPSTLSKSGKSIFSASFTLYEIRVKLAPNCEIIAFKRYSELLNFSEKLFPQIREERIFLPKFPGKKLNKLNESLILQRRIELEQWLKSAISHKSLQDKILTFLDYVITPLNLNSKAKTSPDELLILEFVEKISKDAQNKMKLIENFSWNFFQKKRTVQQNYISQLTECLVPLCGCEFVGSKALDVLSKLTTSDYFRDFVLVCRVLTSFPPRILKKMCLNEYLTKKRFSDSQLQAYNLCKTIQDSLSNIELIEILNHDDEALVIFHNWGQEAVQESPRNIVVRIQDWRPIIETKDLDFKFRFIGKDLEISGIITAEATVSRIIDILTVPSERKKWDIRLVDMKPIAEIQGFSFTYLAERTLYEFHTAMKKTQTNSLATIEFQTTCYMFKQPNSVLGRFNSCYIIEQCDDQVSSTKDSEEKLFLNSNESKSSSKVKINLNSHYCEASYHLVRGDLFQEADTMRKSFELFIDIAEYREDRIKTPQSVDNPILQAFERKKLGRAKSMIIGADDY</sequence>
<dbReference type="SMART" id="SM00312">
    <property type="entry name" value="PX"/>
    <property type="match status" value="1"/>
</dbReference>
<dbReference type="SUPFAM" id="SSF64268">
    <property type="entry name" value="PX domain"/>
    <property type="match status" value="1"/>
</dbReference>
<keyword evidence="3" id="KW-1185">Reference proteome</keyword>
<dbReference type="InterPro" id="IPR036871">
    <property type="entry name" value="PX_dom_sf"/>
</dbReference>
<dbReference type="Proteomes" id="UP000187209">
    <property type="component" value="Unassembled WGS sequence"/>
</dbReference>
<organism evidence="2 3">
    <name type="scientific">Stentor coeruleus</name>
    <dbReference type="NCBI Taxonomy" id="5963"/>
    <lineage>
        <taxon>Eukaryota</taxon>
        <taxon>Sar</taxon>
        <taxon>Alveolata</taxon>
        <taxon>Ciliophora</taxon>
        <taxon>Postciliodesmatophora</taxon>
        <taxon>Heterotrichea</taxon>
        <taxon>Heterotrichida</taxon>
        <taxon>Stentoridae</taxon>
        <taxon>Stentor</taxon>
    </lineage>
</organism>
<dbReference type="Pfam" id="PF00787">
    <property type="entry name" value="PX"/>
    <property type="match status" value="1"/>
</dbReference>
<feature type="domain" description="PX" evidence="1">
    <location>
        <begin position="6"/>
        <end position="125"/>
    </location>
</feature>
<dbReference type="AlphaFoldDB" id="A0A1R2B5K8"/>
<dbReference type="InterPro" id="IPR001683">
    <property type="entry name" value="PX_dom"/>
</dbReference>
<gene>
    <name evidence="2" type="ORF">SteCoe_29578</name>
</gene>
<dbReference type="OrthoDB" id="437742at2759"/>
<proteinExistence type="predicted"/>
<dbReference type="GO" id="GO:0035091">
    <property type="term" value="F:phosphatidylinositol binding"/>
    <property type="evidence" value="ECO:0007669"/>
    <property type="project" value="InterPro"/>
</dbReference>
<name>A0A1R2B5K8_9CILI</name>
<accession>A0A1R2B5K8</accession>
<evidence type="ECO:0000259" key="1">
    <source>
        <dbReference type="PROSITE" id="PS50195"/>
    </source>
</evidence>
<dbReference type="EMBL" id="MPUH01000933">
    <property type="protein sequence ID" value="OMJ72071.1"/>
    <property type="molecule type" value="Genomic_DNA"/>
</dbReference>